<comment type="subcellular location">
    <subcellularLocation>
        <location evidence="1">Cell membrane</location>
        <topology evidence="1">Multi-pass membrane protein</topology>
    </subcellularLocation>
</comment>
<feature type="transmembrane region" description="Helical" evidence="6">
    <location>
        <begin position="75"/>
        <end position="97"/>
    </location>
</feature>
<dbReference type="PANTHER" id="PTHR42770">
    <property type="entry name" value="AMINO ACID TRANSPORTER-RELATED"/>
    <property type="match status" value="1"/>
</dbReference>
<dbReference type="GO" id="GO:0005886">
    <property type="term" value="C:plasma membrane"/>
    <property type="evidence" value="ECO:0007669"/>
    <property type="project" value="UniProtKB-SubCell"/>
</dbReference>
<dbReference type="InterPro" id="IPR006016">
    <property type="entry name" value="UspA"/>
</dbReference>
<feature type="transmembrane region" description="Helical" evidence="6">
    <location>
        <begin position="199"/>
        <end position="218"/>
    </location>
</feature>
<sequence>MSGDEELAKDLGPLAALTIGVGTMIGAGIFVLPGEAISRAGSFAIVSFVLGGGIALFTALSASELGTAMPRSGGAYFYVNEALGPLFGSIAGWANWLGLAFASAFYMVGFGEYVVGIAGLPDGFMIAGFTVPWIKFIGLLAATLFVLVNYIGAKETGRLQNVIVVILVLILTVFTVYGATRAAPANVPGSKGLTPMLETTGLIFVSYLGFVQITSVAEEIKEPGKNLPRAIIGSVVIVAIIYALVLVVMSAAVEPGFIQAQSEADNIAVVEVARLLMGPIGAGAMLFGGLLATASSANASIMASSRINFAMGRDRIVTPDLNEIHPRFGTPYRSIALTGSFILLFIVAAPINTLASIGSFLHLVIYGLLNIALVVMREADAIDYEPSFTVPLYPFTPIVGGLLSFALIYYIEPLPRLVGGFIVLFAAVWYLGYARTRTEKQGLLSEYVLSREEEMPDAAVDAAESVQPTGDNQYRVMVPLANPAHEKELITLASAIAKQRDGVVDAIHVITVPDQTSLSYAADHIERVEEDHRSVLEKAERDAETFGVEVDTHTIISHRGIEEVFDAAKDHDADLTVMGWGPSSGSRVEGAVDELTSDLPCDFLVLKDRGFDPERVLIPTAGGPDSVLSVEIGKLLQQEFGSELTLLHVADGEQEGREFLETWADEQGVDAELRVETGDAEAAIETAATDATLVILGASERGVLSRVLTGSLVPDVVANVDCSVLMSERKRDRGVLERVRGLLGR</sequence>
<feature type="transmembrane region" description="Helical" evidence="6">
    <location>
        <begin position="133"/>
        <end position="152"/>
    </location>
</feature>
<evidence type="ECO:0000256" key="3">
    <source>
        <dbReference type="ARBA" id="ARBA00022692"/>
    </source>
</evidence>
<gene>
    <name evidence="8" type="ORF">SAMN05216277_101119</name>
</gene>
<evidence type="ECO:0000256" key="5">
    <source>
        <dbReference type="ARBA" id="ARBA00023136"/>
    </source>
</evidence>
<evidence type="ECO:0000256" key="6">
    <source>
        <dbReference type="SAM" id="Phobius"/>
    </source>
</evidence>
<accession>A0A1I5M642</accession>
<evidence type="ECO:0000313" key="8">
    <source>
        <dbReference type="EMBL" id="SFP04995.1"/>
    </source>
</evidence>
<feature type="transmembrane region" description="Helical" evidence="6">
    <location>
        <begin position="104"/>
        <end position="127"/>
    </location>
</feature>
<proteinExistence type="predicted"/>
<dbReference type="Gene3D" id="3.40.50.12370">
    <property type="match status" value="1"/>
</dbReference>
<feature type="transmembrane region" description="Helical" evidence="6">
    <location>
        <begin position="12"/>
        <end position="32"/>
    </location>
</feature>
<dbReference type="GO" id="GO:0022857">
    <property type="term" value="F:transmembrane transporter activity"/>
    <property type="evidence" value="ECO:0007669"/>
    <property type="project" value="InterPro"/>
</dbReference>
<keyword evidence="9" id="KW-1185">Reference proteome</keyword>
<feature type="transmembrane region" description="Helical" evidence="6">
    <location>
        <begin position="272"/>
        <end position="292"/>
    </location>
</feature>
<feature type="transmembrane region" description="Helical" evidence="6">
    <location>
        <begin position="357"/>
        <end position="376"/>
    </location>
</feature>
<dbReference type="CDD" id="cd00293">
    <property type="entry name" value="USP-like"/>
    <property type="match status" value="2"/>
</dbReference>
<evidence type="ECO:0000256" key="1">
    <source>
        <dbReference type="ARBA" id="ARBA00004651"/>
    </source>
</evidence>
<name>A0A1I5M642_9EURY</name>
<dbReference type="AlphaFoldDB" id="A0A1I5M642"/>
<dbReference type="Gene3D" id="1.20.1740.10">
    <property type="entry name" value="Amino acid/polyamine transporter I"/>
    <property type="match status" value="1"/>
</dbReference>
<dbReference type="InterPro" id="IPR050367">
    <property type="entry name" value="APC_superfamily"/>
</dbReference>
<feature type="transmembrane region" description="Helical" evidence="6">
    <location>
        <begin position="417"/>
        <end position="434"/>
    </location>
</feature>
<organism evidence="8 9">
    <name type="scientific">Halolamina pelagica</name>
    <dbReference type="NCBI Taxonomy" id="699431"/>
    <lineage>
        <taxon>Archaea</taxon>
        <taxon>Methanobacteriati</taxon>
        <taxon>Methanobacteriota</taxon>
        <taxon>Stenosarchaea group</taxon>
        <taxon>Halobacteria</taxon>
        <taxon>Halobacteriales</taxon>
        <taxon>Haloferacaceae</taxon>
    </lineage>
</organism>
<dbReference type="OrthoDB" id="56838at2157"/>
<reference evidence="9" key="1">
    <citation type="submission" date="2016-10" db="EMBL/GenBank/DDBJ databases">
        <authorList>
            <person name="Varghese N."/>
            <person name="Submissions S."/>
        </authorList>
    </citation>
    <scope>NUCLEOTIDE SEQUENCE [LARGE SCALE GENOMIC DNA]</scope>
    <source>
        <strain evidence="9">CGMCC 1.10329</strain>
    </source>
</reference>
<evidence type="ECO:0000313" key="9">
    <source>
        <dbReference type="Proteomes" id="UP000183769"/>
    </source>
</evidence>
<dbReference type="RefSeq" id="WP_074874548.1">
    <property type="nucleotide sequence ID" value="NZ_FOXI01000001.1"/>
</dbReference>
<feature type="domain" description="UspA" evidence="7">
    <location>
        <begin position="475"/>
        <end position="587"/>
    </location>
</feature>
<dbReference type="EMBL" id="FOXI01000001">
    <property type="protein sequence ID" value="SFP04995.1"/>
    <property type="molecule type" value="Genomic_DNA"/>
</dbReference>
<feature type="transmembrane region" description="Helical" evidence="6">
    <location>
        <begin position="44"/>
        <end position="63"/>
    </location>
</feature>
<dbReference type="PANTHER" id="PTHR42770:SF11">
    <property type="entry name" value="INNER MEMBRANE TRANSPORT PROTEIN YBAT"/>
    <property type="match status" value="1"/>
</dbReference>
<evidence type="ECO:0000256" key="4">
    <source>
        <dbReference type="ARBA" id="ARBA00022989"/>
    </source>
</evidence>
<dbReference type="SUPFAM" id="SSF52402">
    <property type="entry name" value="Adenine nucleotide alpha hydrolases-like"/>
    <property type="match status" value="2"/>
</dbReference>
<feature type="domain" description="UspA" evidence="7">
    <location>
        <begin position="646"/>
        <end position="726"/>
    </location>
</feature>
<dbReference type="Pfam" id="PF00582">
    <property type="entry name" value="Usp"/>
    <property type="match status" value="2"/>
</dbReference>
<evidence type="ECO:0000259" key="7">
    <source>
        <dbReference type="Pfam" id="PF00582"/>
    </source>
</evidence>
<dbReference type="Proteomes" id="UP000183769">
    <property type="component" value="Unassembled WGS sequence"/>
</dbReference>
<feature type="transmembrane region" description="Helical" evidence="6">
    <location>
        <begin position="230"/>
        <end position="252"/>
    </location>
</feature>
<keyword evidence="4 6" id="KW-1133">Transmembrane helix</keyword>
<feature type="transmembrane region" description="Helical" evidence="6">
    <location>
        <begin position="159"/>
        <end position="179"/>
    </location>
</feature>
<keyword evidence="3 6" id="KW-0812">Transmembrane</keyword>
<protein>
    <submittedName>
        <fullName evidence="8">Amino acid transporter</fullName>
    </submittedName>
</protein>
<evidence type="ECO:0000256" key="2">
    <source>
        <dbReference type="ARBA" id="ARBA00022475"/>
    </source>
</evidence>
<keyword evidence="2" id="KW-1003">Cell membrane</keyword>
<feature type="transmembrane region" description="Helical" evidence="6">
    <location>
        <begin position="388"/>
        <end position="411"/>
    </location>
</feature>
<dbReference type="Pfam" id="PF13520">
    <property type="entry name" value="AA_permease_2"/>
    <property type="match status" value="1"/>
</dbReference>
<keyword evidence="5 6" id="KW-0472">Membrane</keyword>
<dbReference type="InterPro" id="IPR002293">
    <property type="entry name" value="AA/rel_permease1"/>
</dbReference>